<evidence type="ECO:0000313" key="1">
    <source>
        <dbReference type="EMBL" id="MBH0777837.1"/>
    </source>
</evidence>
<gene>
    <name evidence="1" type="ORF">IT779_16295</name>
</gene>
<comment type="caution">
    <text evidence="1">The sequence shown here is derived from an EMBL/GenBank/DDBJ whole genome shotgun (WGS) entry which is preliminary data.</text>
</comment>
<name>A0A931IA85_9NOCA</name>
<dbReference type="AlphaFoldDB" id="A0A931IA85"/>
<keyword evidence="2" id="KW-1185">Reference proteome</keyword>
<dbReference type="EMBL" id="JADMLG010000006">
    <property type="protein sequence ID" value="MBH0777837.1"/>
    <property type="molecule type" value="Genomic_DNA"/>
</dbReference>
<evidence type="ECO:0000313" key="2">
    <source>
        <dbReference type="Proteomes" id="UP000655751"/>
    </source>
</evidence>
<protein>
    <submittedName>
        <fullName evidence="1">Uncharacterized protein</fullName>
    </submittedName>
</protein>
<dbReference type="Proteomes" id="UP000655751">
    <property type="component" value="Unassembled WGS sequence"/>
</dbReference>
<dbReference type="RefSeq" id="WP_196150163.1">
    <property type="nucleotide sequence ID" value="NZ_JADMLG010000006.1"/>
</dbReference>
<organism evidence="1 2">
    <name type="scientific">Nocardia bovistercoris</name>
    <dbReference type="NCBI Taxonomy" id="2785916"/>
    <lineage>
        <taxon>Bacteria</taxon>
        <taxon>Bacillati</taxon>
        <taxon>Actinomycetota</taxon>
        <taxon>Actinomycetes</taxon>
        <taxon>Mycobacteriales</taxon>
        <taxon>Nocardiaceae</taxon>
        <taxon>Nocardia</taxon>
    </lineage>
</organism>
<proteinExistence type="predicted"/>
<reference evidence="1" key="1">
    <citation type="submission" date="2020-11" db="EMBL/GenBank/DDBJ databases">
        <title>Nocardia NEAU-351.nov., a novel actinomycete isolated from the cow dung.</title>
        <authorList>
            <person name="Zhang X."/>
        </authorList>
    </citation>
    <scope>NUCLEOTIDE SEQUENCE</scope>
    <source>
        <strain evidence="1">NEAU-351</strain>
    </source>
</reference>
<sequence length="66" mass="7275">MASEWNAPAERLLEQVLARYGSVDGFLACLHSDPRELTSVLPVIGAGGPRVRWRDHEIPDGPTARH</sequence>
<accession>A0A931IA85</accession>